<dbReference type="AlphaFoldDB" id="A0A1X0DE05"/>
<evidence type="ECO:0000313" key="3">
    <source>
        <dbReference type="EMBL" id="ORA70624.1"/>
    </source>
</evidence>
<keyword evidence="1" id="KW-0472">Membrane</keyword>
<keyword evidence="4" id="KW-1185">Reference proteome</keyword>
<dbReference type="EMBL" id="MVHS01000020">
    <property type="protein sequence ID" value="ORA70624.1"/>
    <property type="molecule type" value="Genomic_DNA"/>
</dbReference>
<feature type="transmembrane region" description="Helical" evidence="1">
    <location>
        <begin position="9"/>
        <end position="29"/>
    </location>
</feature>
<evidence type="ECO:0000259" key="2">
    <source>
        <dbReference type="Pfam" id="PF13399"/>
    </source>
</evidence>
<name>A0A1X0DE05_9MYCO</name>
<organism evidence="3 4">
    <name type="scientific">Mycolicibacterium insubricum</name>
    <dbReference type="NCBI Taxonomy" id="444597"/>
    <lineage>
        <taxon>Bacteria</taxon>
        <taxon>Bacillati</taxon>
        <taxon>Actinomycetota</taxon>
        <taxon>Actinomycetes</taxon>
        <taxon>Mycobacteriales</taxon>
        <taxon>Mycobacteriaceae</taxon>
        <taxon>Mycolicibacterium</taxon>
    </lineage>
</organism>
<keyword evidence="1" id="KW-0812">Transmembrane</keyword>
<dbReference type="Pfam" id="PF13399">
    <property type="entry name" value="LytR_C"/>
    <property type="match status" value="1"/>
</dbReference>
<gene>
    <name evidence="3" type="ORF">BST26_10375</name>
</gene>
<evidence type="ECO:0000313" key="4">
    <source>
        <dbReference type="Proteomes" id="UP000192801"/>
    </source>
</evidence>
<feature type="domain" description="LytR/CpsA/Psr regulator C-terminal" evidence="2">
    <location>
        <begin position="59"/>
        <end position="144"/>
    </location>
</feature>
<accession>A0A1X0DE05</accession>
<dbReference type="Proteomes" id="UP000192801">
    <property type="component" value="Unassembled WGS sequence"/>
</dbReference>
<sequence>MEAEASKKLLLVGAAAILLIVAFVVVVAMTSRNKFSVAPNHADSAASSSLPAAETARPAVHVYNVSRVDAADARVAGRLRDAYWNATSDGRLEMPEVTVTTIYYDGRVQGEQDAAGEAALLIGAAVQPRTPALAGQPHGLIVLVTG</sequence>
<protein>
    <recommendedName>
        <fullName evidence="2">LytR/CpsA/Psr regulator C-terminal domain-containing protein</fullName>
    </recommendedName>
</protein>
<proteinExistence type="predicted"/>
<evidence type="ECO:0000256" key="1">
    <source>
        <dbReference type="SAM" id="Phobius"/>
    </source>
</evidence>
<dbReference type="InterPro" id="IPR027381">
    <property type="entry name" value="LytR/CpsA/Psr_C"/>
</dbReference>
<reference evidence="3 4" key="1">
    <citation type="submission" date="2016-12" db="EMBL/GenBank/DDBJ databases">
        <title>The new phylogeny of genus Mycobacterium.</title>
        <authorList>
            <person name="Tortoli E."/>
            <person name="Trovato A."/>
            <person name="Cirillo D.M."/>
        </authorList>
    </citation>
    <scope>NUCLEOTIDE SEQUENCE [LARGE SCALE GENOMIC DNA]</scope>
    <source>
        <strain evidence="3 4">DSM 45130</strain>
    </source>
</reference>
<dbReference type="Gene3D" id="3.30.70.2390">
    <property type="match status" value="1"/>
</dbReference>
<keyword evidence="1" id="KW-1133">Transmembrane helix</keyword>
<comment type="caution">
    <text evidence="3">The sequence shown here is derived from an EMBL/GenBank/DDBJ whole genome shotgun (WGS) entry which is preliminary data.</text>
</comment>